<dbReference type="PANTHER" id="PTHR11614">
    <property type="entry name" value="PHOSPHOLIPASE-RELATED"/>
    <property type="match status" value="1"/>
</dbReference>
<feature type="domain" description="Serine aminopeptidase S33" evidence="4">
    <location>
        <begin position="21"/>
        <end position="139"/>
    </location>
</feature>
<dbReference type="Proteomes" id="UP000240509">
    <property type="component" value="Unassembled WGS sequence"/>
</dbReference>
<dbReference type="Gene3D" id="3.40.50.1820">
    <property type="entry name" value="alpha/beta hydrolase"/>
    <property type="match status" value="1"/>
</dbReference>
<dbReference type="RefSeq" id="WP_107585514.1">
    <property type="nucleotide sequence ID" value="NZ_PZJJ01000021.1"/>
</dbReference>
<evidence type="ECO:0000259" key="4">
    <source>
        <dbReference type="Pfam" id="PF12146"/>
    </source>
</evidence>
<proteinExistence type="predicted"/>
<feature type="domain" description="Serine aminopeptidase S33" evidence="4">
    <location>
        <begin position="153"/>
        <end position="228"/>
    </location>
</feature>
<feature type="active site" description="Nucleophile" evidence="1">
    <location>
        <position position="97"/>
    </location>
</feature>
<evidence type="ECO:0000256" key="3">
    <source>
        <dbReference type="PIRSR" id="PIRSR017388-3"/>
    </source>
</evidence>
<dbReference type="PIRSF" id="PIRSF017388">
    <property type="entry name" value="Esterase_lipase"/>
    <property type="match status" value="1"/>
</dbReference>
<reference evidence="5 6" key="1">
    <citation type="submission" date="2018-03" db="EMBL/GenBank/DDBJ databases">
        <title>Alkalicoccus saliphilus sp. nov., isolated from a mineral pool.</title>
        <authorList>
            <person name="Zhao B."/>
        </authorList>
    </citation>
    <scope>NUCLEOTIDE SEQUENCE [LARGE SCALE GENOMIC DNA]</scope>
    <source>
        <strain evidence="5 6">6AG</strain>
    </source>
</reference>
<evidence type="ECO:0000313" key="6">
    <source>
        <dbReference type="Proteomes" id="UP000240509"/>
    </source>
</evidence>
<keyword evidence="6" id="KW-1185">Reference proteome</keyword>
<feature type="binding site" evidence="2">
    <location>
        <position position="29"/>
    </location>
    <ligand>
        <name>substrate</name>
    </ligand>
</feature>
<dbReference type="GO" id="GO:0052689">
    <property type="term" value="F:carboxylic ester hydrolase activity"/>
    <property type="evidence" value="ECO:0007669"/>
    <property type="project" value="InterPro"/>
</dbReference>
<evidence type="ECO:0000256" key="1">
    <source>
        <dbReference type="PIRSR" id="PIRSR017388-1"/>
    </source>
</evidence>
<feature type="active site" description="Charge relay system" evidence="1">
    <location>
        <position position="223"/>
    </location>
</feature>
<dbReference type="OrthoDB" id="9786110at2"/>
<name>A0A2T4U4J9_9BACI</name>
<dbReference type="AlphaFoldDB" id="A0A2T4U4J9"/>
<evidence type="ECO:0000256" key="2">
    <source>
        <dbReference type="PIRSR" id="PIRSR017388-2"/>
    </source>
</evidence>
<accession>A0A2T4U4J9</accession>
<dbReference type="Pfam" id="PF12146">
    <property type="entry name" value="Hydrolase_4"/>
    <property type="match status" value="2"/>
</dbReference>
<dbReference type="InterPro" id="IPR022742">
    <property type="entry name" value="Hydrolase_4"/>
</dbReference>
<sequence length="246" mass="27566">MQEQWKVMKGAEPFKVEGMNAGVLVSHGFTGTTQSMHPLGSAFAEAGYTVYGARLEGHGTHYEDMEQSTYEDWIASIEEGYTWLKERCDYVFIAGLSMGGTLALYMAEHHPEINGIITINAAVDVPAMEPVRHMEERFIDPIGSDIKKPDVTELAYEKTPVASVGQLLDLMKKVKLNLPRVECPVLLFVSKDDHVVPPENSQLIHDQISSTDKTLVQLENSYHVATLDHDQQKIIEQSVTFMKHHI</sequence>
<protein>
    <submittedName>
        <fullName evidence="5">Lipase</fullName>
    </submittedName>
</protein>
<feature type="binding site" evidence="2">
    <location>
        <position position="98"/>
    </location>
    <ligand>
        <name>substrate</name>
    </ligand>
</feature>
<evidence type="ECO:0000313" key="5">
    <source>
        <dbReference type="EMBL" id="PTL38285.1"/>
    </source>
</evidence>
<dbReference type="InterPro" id="IPR012354">
    <property type="entry name" value="Esterase_lipase"/>
</dbReference>
<feature type="active site" description="Charge relay system" evidence="1">
    <location>
        <position position="193"/>
    </location>
</feature>
<organism evidence="5 6">
    <name type="scientific">Alkalicoccus saliphilus</name>
    <dbReference type="NCBI Taxonomy" id="200989"/>
    <lineage>
        <taxon>Bacteria</taxon>
        <taxon>Bacillati</taxon>
        <taxon>Bacillota</taxon>
        <taxon>Bacilli</taxon>
        <taxon>Bacillales</taxon>
        <taxon>Bacillaceae</taxon>
        <taxon>Alkalicoccus</taxon>
    </lineage>
</organism>
<dbReference type="SUPFAM" id="SSF53474">
    <property type="entry name" value="alpha/beta-Hydrolases"/>
    <property type="match status" value="1"/>
</dbReference>
<dbReference type="EMBL" id="PZJJ01000021">
    <property type="protein sequence ID" value="PTL38285.1"/>
    <property type="molecule type" value="Genomic_DNA"/>
</dbReference>
<comment type="caution">
    <text evidence="5">The sequence shown here is derived from an EMBL/GenBank/DDBJ whole genome shotgun (WGS) entry which is preliminary data.</text>
</comment>
<feature type="site" description="Important for substrate specificity" evidence="3">
    <location>
        <position position="142"/>
    </location>
</feature>
<gene>
    <name evidence="5" type="ORF">C6Y45_12225</name>
</gene>
<dbReference type="InterPro" id="IPR051044">
    <property type="entry name" value="MAG_DAG_Lipase"/>
</dbReference>
<dbReference type="InterPro" id="IPR029058">
    <property type="entry name" value="AB_hydrolase_fold"/>
</dbReference>